<dbReference type="FunFam" id="3.40.50.300:FF:000224">
    <property type="entry name" value="Energy-coupling factor transporter ATP-binding protein EcfA"/>
    <property type="match status" value="1"/>
</dbReference>
<dbReference type="InterPro" id="IPR027417">
    <property type="entry name" value="P-loop_NTPase"/>
</dbReference>
<dbReference type="AlphaFoldDB" id="C0C002"/>
<dbReference type="InterPro" id="IPR003593">
    <property type="entry name" value="AAA+_ATPase"/>
</dbReference>
<keyword evidence="7" id="KW-1278">Translocase</keyword>
<dbReference type="InterPro" id="IPR017871">
    <property type="entry name" value="ABC_transporter-like_CS"/>
</dbReference>
<name>C0C002_9FIRM</name>
<keyword evidence="6 10" id="KW-0067">ATP-binding</keyword>
<dbReference type="eggNOG" id="COG1122">
    <property type="taxonomic scope" value="Bacteria"/>
</dbReference>
<evidence type="ECO:0000256" key="7">
    <source>
        <dbReference type="ARBA" id="ARBA00022967"/>
    </source>
</evidence>
<keyword evidence="4" id="KW-1003">Cell membrane</keyword>
<dbReference type="SUPFAM" id="SSF52540">
    <property type="entry name" value="P-loop containing nucleoside triphosphate hydrolases"/>
    <property type="match status" value="1"/>
</dbReference>
<feature type="domain" description="ABC transporter" evidence="9">
    <location>
        <begin position="14"/>
        <end position="249"/>
    </location>
</feature>
<dbReference type="Pfam" id="PF00005">
    <property type="entry name" value="ABC_tran"/>
    <property type="match status" value="1"/>
</dbReference>
<reference evidence="10" key="1">
    <citation type="submission" date="2009-02" db="EMBL/GenBank/DDBJ databases">
        <authorList>
            <person name="Fulton L."/>
            <person name="Clifton S."/>
            <person name="Fulton B."/>
            <person name="Xu J."/>
            <person name="Minx P."/>
            <person name="Pepin K.H."/>
            <person name="Johnson M."/>
            <person name="Bhonagiri V."/>
            <person name="Nash W.E."/>
            <person name="Mardis E.R."/>
            <person name="Wilson R.K."/>
        </authorList>
    </citation>
    <scope>NUCLEOTIDE SEQUENCE [LARGE SCALE GENOMIC DNA]</scope>
    <source>
        <strain evidence="10">DSM 15053</strain>
    </source>
</reference>
<proteinExistence type="inferred from homology"/>
<gene>
    <name evidence="10" type="ORF">CLOHYLEM_05394</name>
</gene>
<evidence type="ECO:0000313" key="10">
    <source>
        <dbReference type="EMBL" id="EEG74730.1"/>
    </source>
</evidence>
<keyword evidence="8" id="KW-0472">Membrane</keyword>
<evidence type="ECO:0000256" key="3">
    <source>
        <dbReference type="ARBA" id="ARBA00022448"/>
    </source>
</evidence>
<keyword evidence="11" id="KW-1185">Reference proteome</keyword>
<organism evidence="10 11">
    <name type="scientific">[Clostridium] hylemonae DSM 15053</name>
    <dbReference type="NCBI Taxonomy" id="553973"/>
    <lineage>
        <taxon>Bacteria</taxon>
        <taxon>Bacillati</taxon>
        <taxon>Bacillota</taxon>
        <taxon>Clostridia</taxon>
        <taxon>Lachnospirales</taxon>
        <taxon>Lachnospiraceae</taxon>
    </lineage>
</organism>
<dbReference type="STRING" id="553973.CLOHYLEM_05394"/>
<evidence type="ECO:0000256" key="6">
    <source>
        <dbReference type="ARBA" id="ARBA00022840"/>
    </source>
</evidence>
<evidence type="ECO:0000256" key="2">
    <source>
        <dbReference type="ARBA" id="ARBA00005417"/>
    </source>
</evidence>
<protein>
    <submittedName>
        <fullName evidence="10">ABC transporter, ATP-binding protein</fullName>
    </submittedName>
</protein>
<keyword evidence="3" id="KW-0813">Transport</keyword>
<dbReference type="GO" id="GO:0043190">
    <property type="term" value="C:ATP-binding cassette (ABC) transporter complex"/>
    <property type="evidence" value="ECO:0007669"/>
    <property type="project" value="TreeGrafter"/>
</dbReference>
<accession>C0C002</accession>
<dbReference type="PROSITE" id="PS00211">
    <property type="entry name" value="ABC_TRANSPORTER_1"/>
    <property type="match status" value="1"/>
</dbReference>
<comment type="similarity">
    <text evidence="2">Belongs to the ABC transporter superfamily.</text>
</comment>
<dbReference type="SMART" id="SM00382">
    <property type="entry name" value="AAA"/>
    <property type="match status" value="1"/>
</dbReference>
<dbReference type="InterPro" id="IPR015856">
    <property type="entry name" value="ABC_transpr_CbiO/EcfA_su"/>
</dbReference>
<evidence type="ECO:0000313" key="11">
    <source>
        <dbReference type="Proteomes" id="UP000004893"/>
    </source>
</evidence>
<dbReference type="CDD" id="cd03225">
    <property type="entry name" value="ABC_cobalt_CbiO_domain1"/>
    <property type="match status" value="1"/>
</dbReference>
<dbReference type="GO" id="GO:0005524">
    <property type="term" value="F:ATP binding"/>
    <property type="evidence" value="ECO:0007669"/>
    <property type="project" value="UniProtKB-KW"/>
</dbReference>
<comment type="subcellular location">
    <subcellularLocation>
        <location evidence="1">Cell membrane</location>
        <topology evidence="1">Peripheral membrane protein</topology>
    </subcellularLocation>
</comment>
<dbReference type="InterPro" id="IPR003439">
    <property type="entry name" value="ABC_transporter-like_ATP-bd"/>
</dbReference>
<evidence type="ECO:0000256" key="8">
    <source>
        <dbReference type="ARBA" id="ARBA00023136"/>
    </source>
</evidence>
<dbReference type="Proteomes" id="UP000004893">
    <property type="component" value="Unassembled WGS sequence"/>
</dbReference>
<keyword evidence="5" id="KW-0547">Nucleotide-binding</keyword>
<comment type="caution">
    <text evidence="10">The sequence shown here is derived from an EMBL/GenBank/DDBJ whole genome shotgun (WGS) entry which is preliminary data.</text>
</comment>
<dbReference type="Gene3D" id="3.40.50.300">
    <property type="entry name" value="P-loop containing nucleotide triphosphate hydrolases"/>
    <property type="match status" value="1"/>
</dbReference>
<reference evidence="10" key="2">
    <citation type="submission" date="2013-06" db="EMBL/GenBank/DDBJ databases">
        <title>Draft genome sequence of Clostridium hylemonae (DSM 15053).</title>
        <authorList>
            <person name="Sudarsanam P."/>
            <person name="Ley R."/>
            <person name="Guruge J."/>
            <person name="Turnbaugh P.J."/>
            <person name="Mahowald M."/>
            <person name="Liep D."/>
            <person name="Gordon J."/>
        </authorList>
    </citation>
    <scope>NUCLEOTIDE SEQUENCE</scope>
    <source>
        <strain evidence="10">DSM 15053</strain>
    </source>
</reference>
<dbReference type="InterPro" id="IPR050095">
    <property type="entry name" value="ECF_ABC_transporter_ATP-bd"/>
</dbReference>
<dbReference type="EMBL" id="ABYI02000019">
    <property type="protein sequence ID" value="EEG74730.1"/>
    <property type="molecule type" value="Genomic_DNA"/>
</dbReference>
<evidence type="ECO:0000259" key="9">
    <source>
        <dbReference type="PROSITE" id="PS50893"/>
    </source>
</evidence>
<dbReference type="GO" id="GO:0016887">
    <property type="term" value="F:ATP hydrolysis activity"/>
    <property type="evidence" value="ECO:0007669"/>
    <property type="project" value="InterPro"/>
</dbReference>
<evidence type="ECO:0000256" key="5">
    <source>
        <dbReference type="ARBA" id="ARBA00022741"/>
    </source>
</evidence>
<dbReference type="GO" id="GO:0042626">
    <property type="term" value="F:ATPase-coupled transmembrane transporter activity"/>
    <property type="evidence" value="ECO:0007669"/>
    <property type="project" value="TreeGrafter"/>
</dbReference>
<dbReference type="PROSITE" id="PS50893">
    <property type="entry name" value="ABC_TRANSPORTER_2"/>
    <property type="match status" value="1"/>
</dbReference>
<evidence type="ECO:0000256" key="4">
    <source>
        <dbReference type="ARBA" id="ARBA00022475"/>
    </source>
</evidence>
<dbReference type="HOGENOM" id="CLU_000604_1_22_9"/>
<dbReference type="PANTHER" id="PTHR43553:SF24">
    <property type="entry name" value="ENERGY-COUPLING FACTOR TRANSPORTER ATP-BINDING PROTEIN ECFA1"/>
    <property type="match status" value="1"/>
</dbReference>
<evidence type="ECO:0000256" key="1">
    <source>
        <dbReference type="ARBA" id="ARBA00004202"/>
    </source>
</evidence>
<sequence length="260" mass="28708">MGCDRKEGSRLKKIEIENLTFRYKSRDKGQTAPVLKEAAFFAEDGESVGIIGANGAGKSTLLKILVGLLPGYEGSVQVCGMDVVKENLSAIRRKAGYVFQDSDSQLFMNTVYEDVAFAPRNYGMSEEKVKERTLEALRQTGIEELKDRHIYRLSGGQKKLAAIASVLSMGAEILLMDEPSAALDPGNRRKLIHILNELPAVRLIASHDLDFIYDTCGRTVLLSEGEIVRAGKTEEILKDEELLASHGLELPLSFRFMKGV</sequence>
<dbReference type="PANTHER" id="PTHR43553">
    <property type="entry name" value="HEAVY METAL TRANSPORTER"/>
    <property type="match status" value="1"/>
</dbReference>